<feature type="region of interest" description="Disordered" evidence="2">
    <location>
        <begin position="540"/>
        <end position="594"/>
    </location>
</feature>
<feature type="coiled-coil region" evidence="1">
    <location>
        <begin position="145"/>
        <end position="196"/>
    </location>
</feature>
<dbReference type="EMBL" id="ML978958">
    <property type="protein sequence ID" value="KAF1932654.1"/>
    <property type="molecule type" value="Genomic_DNA"/>
</dbReference>
<name>A0A6A5RZJ4_9PLEO</name>
<dbReference type="GeneID" id="54346202"/>
<gene>
    <name evidence="3" type="ORF">M421DRAFT_246113</name>
</gene>
<proteinExistence type="predicted"/>
<dbReference type="OrthoDB" id="5421041at2759"/>
<accession>A0A6A5RZJ4</accession>
<dbReference type="Proteomes" id="UP000800082">
    <property type="component" value="Unassembled WGS sequence"/>
</dbReference>
<keyword evidence="4" id="KW-1185">Reference proteome</keyword>
<evidence type="ECO:0000256" key="2">
    <source>
        <dbReference type="SAM" id="MobiDB-lite"/>
    </source>
</evidence>
<protein>
    <submittedName>
        <fullName evidence="3">Uncharacterized protein</fullName>
    </submittedName>
</protein>
<dbReference type="AlphaFoldDB" id="A0A6A5RZJ4"/>
<feature type="compositionally biased region" description="Basic and acidic residues" evidence="2">
    <location>
        <begin position="540"/>
        <end position="555"/>
    </location>
</feature>
<evidence type="ECO:0000313" key="3">
    <source>
        <dbReference type="EMBL" id="KAF1932654.1"/>
    </source>
</evidence>
<feature type="compositionally biased region" description="Low complexity" evidence="2">
    <location>
        <begin position="561"/>
        <end position="570"/>
    </location>
</feature>
<organism evidence="3 4">
    <name type="scientific">Didymella exigua CBS 183.55</name>
    <dbReference type="NCBI Taxonomy" id="1150837"/>
    <lineage>
        <taxon>Eukaryota</taxon>
        <taxon>Fungi</taxon>
        <taxon>Dikarya</taxon>
        <taxon>Ascomycota</taxon>
        <taxon>Pezizomycotina</taxon>
        <taxon>Dothideomycetes</taxon>
        <taxon>Pleosporomycetidae</taxon>
        <taxon>Pleosporales</taxon>
        <taxon>Pleosporineae</taxon>
        <taxon>Didymellaceae</taxon>
        <taxon>Didymella</taxon>
    </lineage>
</organism>
<evidence type="ECO:0000256" key="1">
    <source>
        <dbReference type="SAM" id="Coils"/>
    </source>
</evidence>
<keyword evidence="1" id="KW-0175">Coiled coil</keyword>
<evidence type="ECO:0000313" key="4">
    <source>
        <dbReference type="Proteomes" id="UP000800082"/>
    </source>
</evidence>
<dbReference type="RefSeq" id="XP_033452902.1">
    <property type="nucleotide sequence ID" value="XM_033588555.1"/>
</dbReference>
<sequence length="594" mass="67008">MYLADSITQLCCDKTCMMDDDRWSLTGETTMVVGKHAVAIALWQDIRINLPLSTMATDTGRKTPRRDSVVGSINSPDGTAEVVRGFCSALKAFNSEQGFQSLAELVDRVPKLEADLLGKERALALSHETSEREREVRQNERHEDLQLYSAEYKRWEKEKTRVEQRIAELQTSITKRDQAIAEKEAKEASLKDAGRKFEDLYRSTQAKLKARDGEITQLKQQNQDKCTKAESLAADLKKSRGEVSSLDALLQNMQQHNAQLGSSLKETQDQQKEIASYSAELQDIDADQLAQELSVIWVSVTLLIRKFVGVDLNESMLKRDWKILDDAAGYLPIRQLPQSNTQIAKELRVVKVLAILAESIHKHLLQPLYQPPNENCALSGALYDLASIEPNRERILRGMLLAALEDQREQAELQLLDWIIDDVVQKQGVGMVIRPDLASEFEDTLENILTDVQDIWHKVQLSTQVFESRFDVTQVTDFNFTDFERQIPGFQPSDPSKTQPYDDDDDVVILFPTIFRVGNEMIPITTGTIVRKSRISALVKEERHISRSAEPDPPRPRQRQRTMSMSMSSSARNGTAKEAFLPRPGGAADGPSKV</sequence>
<reference evidence="3" key="1">
    <citation type="journal article" date="2020" name="Stud. Mycol.">
        <title>101 Dothideomycetes genomes: a test case for predicting lifestyles and emergence of pathogens.</title>
        <authorList>
            <person name="Haridas S."/>
            <person name="Albert R."/>
            <person name="Binder M."/>
            <person name="Bloem J."/>
            <person name="Labutti K."/>
            <person name="Salamov A."/>
            <person name="Andreopoulos B."/>
            <person name="Baker S."/>
            <person name="Barry K."/>
            <person name="Bills G."/>
            <person name="Bluhm B."/>
            <person name="Cannon C."/>
            <person name="Castanera R."/>
            <person name="Culley D."/>
            <person name="Daum C."/>
            <person name="Ezra D."/>
            <person name="Gonzalez J."/>
            <person name="Henrissat B."/>
            <person name="Kuo A."/>
            <person name="Liang C."/>
            <person name="Lipzen A."/>
            <person name="Lutzoni F."/>
            <person name="Magnuson J."/>
            <person name="Mondo S."/>
            <person name="Nolan M."/>
            <person name="Ohm R."/>
            <person name="Pangilinan J."/>
            <person name="Park H.-J."/>
            <person name="Ramirez L."/>
            <person name="Alfaro M."/>
            <person name="Sun H."/>
            <person name="Tritt A."/>
            <person name="Yoshinaga Y."/>
            <person name="Zwiers L.-H."/>
            <person name="Turgeon B."/>
            <person name="Goodwin S."/>
            <person name="Spatafora J."/>
            <person name="Crous P."/>
            <person name="Grigoriev I."/>
        </authorList>
    </citation>
    <scope>NUCLEOTIDE SEQUENCE</scope>
    <source>
        <strain evidence="3">CBS 183.55</strain>
    </source>
</reference>